<keyword evidence="4" id="KW-0675">Receptor</keyword>
<dbReference type="SMART" id="SM00409">
    <property type="entry name" value="IG"/>
    <property type="match status" value="1"/>
</dbReference>
<feature type="chain" id="PRO_5021417147" description="Ig-like domain-containing protein" evidence="7">
    <location>
        <begin position="22"/>
        <end position="116"/>
    </location>
</feature>
<name>A0A4X2LN00_VOMUR</name>
<dbReference type="GO" id="GO:0042101">
    <property type="term" value="C:T cell receptor complex"/>
    <property type="evidence" value="ECO:0007669"/>
    <property type="project" value="UniProtKB-KW"/>
</dbReference>
<dbReference type="PROSITE" id="PS50835">
    <property type="entry name" value="IG_LIKE"/>
    <property type="match status" value="1"/>
</dbReference>
<dbReference type="STRING" id="29139.ENSVURP00010026564"/>
<evidence type="ECO:0000256" key="5">
    <source>
        <dbReference type="ARBA" id="ARBA00023319"/>
    </source>
</evidence>
<evidence type="ECO:0000256" key="6">
    <source>
        <dbReference type="ARBA" id="ARBA00043266"/>
    </source>
</evidence>
<dbReference type="PANTHER" id="PTHR19343:SF13">
    <property type="entry name" value="T CELL RECEPTOR ALPHA VARIABLE 21"/>
    <property type="match status" value="1"/>
</dbReference>
<dbReference type="InterPro" id="IPR036179">
    <property type="entry name" value="Ig-like_dom_sf"/>
</dbReference>
<dbReference type="GeneTree" id="ENSGT00940000160183"/>
<dbReference type="InterPro" id="IPR003599">
    <property type="entry name" value="Ig_sub"/>
</dbReference>
<dbReference type="GO" id="GO:0042605">
    <property type="term" value="F:peptide antigen binding"/>
    <property type="evidence" value="ECO:0007669"/>
    <property type="project" value="TreeGrafter"/>
</dbReference>
<sequence>MDKYFGISFMILYFHLDWVSSQDEVKQSLLSLRVLEGESATLNCSYKVSDLRNLQWYRQYPGQGPRVLFTLFSTWEEKWKGRLKASLDKKEAFSSLHVNDTQPEDSATYFCAVETQ</sequence>
<keyword evidence="10" id="KW-1185">Reference proteome</keyword>
<keyword evidence="5" id="KW-0393">Immunoglobulin domain</keyword>
<dbReference type="InterPro" id="IPR013783">
    <property type="entry name" value="Ig-like_fold"/>
</dbReference>
<keyword evidence="1 7" id="KW-0732">Signal</keyword>
<dbReference type="InterPro" id="IPR007110">
    <property type="entry name" value="Ig-like_dom"/>
</dbReference>
<evidence type="ECO:0000259" key="8">
    <source>
        <dbReference type="PROSITE" id="PS50835"/>
    </source>
</evidence>
<evidence type="ECO:0000313" key="10">
    <source>
        <dbReference type="Proteomes" id="UP000314987"/>
    </source>
</evidence>
<dbReference type="SUPFAM" id="SSF48726">
    <property type="entry name" value="Immunoglobulin"/>
    <property type="match status" value="1"/>
</dbReference>
<evidence type="ECO:0000313" key="9">
    <source>
        <dbReference type="Ensembl" id="ENSVURP00010026564.1"/>
    </source>
</evidence>
<dbReference type="InterPro" id="IPR051006">
    <property type="entry name" value="TCR_variable_domain"/>
</dbReference>
<dbReference type="GO" id="GO:0002250">
    <property type="term" value="P:adaptive immune response"/>
    <property type="evidence" value="ECO:0007669"/>
    <property type="project" value="UniProtKB-KW"/>
</dbReference>
<keyword evidence="6" id="KW-1279">T cell receptor</keyword>
<dbReference type="PANTHER" id="PTHR19343">
    <property type="entry name" value="T CELL RECEPTOR ALPHA VARIABLE 1-2"/>
    <property type="match status" value="1"/>
</dbReference>
<feature type="signal peptide" evidence="7">
    <location>
        <begin position="1"/>
        <end position="21"/>
    </location>
</feature>
<evidence type="ECO:0000256" key="1">
    <source>
        <dbReference type="ARBA" id="ARBA00022729"/>
    </source>
</evidence>
<feature type="domain" description="Ig-like" evidence="8">
    <location>
        <begin position="23"/>
        <end position="116"/>
    </location>
</feature>
<dbReference type="Gene3D" id="2.60.40.10">
    <property type="entry name" value="Immunoglobulins"/>
    <property type="match status" value="1"/>
</dbReference>
<keyword evidence="2" id="KW-0391">Immunity</keyword>
<dbReference type="Pfam" id="PF07686">
    <property type="entry name" value="V-set"/>
    <property type="match status" value="1"/>
</dbReference>
<reference evidence="10" key="1">
    <citation type="submission" date="2018-12" db="EMBL/GenBank/DDBJ databases">
        <authorList>
            <person name="Yazar S."/>
        </authorList>
    </citation>
    <scope>NUCLEOTIDE SEQUENCE [LARGE SCALE GENOMIC DNA]</scope>
</reference>
<protein>
    <recommendedName>
        <fullName evidence="8">Ig-like domain-containing protein</fullName>
    </recommendedName>
</protein>
<evidence type="ECO:0000256" key="3">
    <source>
        <dbReference type="ARBA" id="ARBA00023130"/>
    </source>
</evidence>
<dbReference type="OMA" id="STWEEKW"/>
<reference evidence="9" key="3">
    <citation type="submission" date="2025-09" db="UniProtKB">
        <authorList>
            <consortium name="Ensembl"/>
        </authorList>
    </citation>
    <scope>IDENTIFICATION</scope>
</reference>
<dbReference type="InterPro" id="IPR013106">
    <property type="entry name" value="Ig_V-set"/>
</dbReference>
<reference evidence="9" key="2">
    <citation type="submission" date="2025-08" db="UniProtKB">
        <authorList>
            <consortium name="Ensembl"/>
        </authorList>
    </citation>
    <scope>IDENTIFICATION</scope>
</reference>
<proteinExistence type="predicted"/>
<organism evidence="9 10">
    <name type="scientific">Vombatus ursinus</name>
    <name type="common">Common wombat</name>
    <dbReference type="NCBI Taxonomy" id="29139"/>
    <lineage>
        <taxon>Eukaryota</taxon>
        <taxon>Metazoa</taxon>
        <taxon>Chordata</taxon>
        <taxon>Craniata</taxon>
        <taxon>Vertebrata</taxon>
        <taxon>Euteleostomi</taxon>
        <taxon>Mammalia</taxon>
        <taxon>Metatheria</taxon>
        <taxon>Diprotodontia</taxon>
        <taxon>Vombatidae</taxon>
        <taxon>Vombatus</taxon>
    </lineage>
</organism>
<evidence type="ECO:0000256" key="7">
    <source>
        <dbReference type="SAM" id="SignalP"/>
    </source>
</evidence>
<dbReference type="AlphaFoldDB" id="A0A4X2LN00"/>
<evidence type="ECO:0000256" key="4">
    <source>
        <dbReference type="ARBA" id="ARBA00023170"/>
    </source>
</evidence>
<dbReference type="Ensembl" id="ENSVURT00010030255.1">
    <property type="protein sequence ID" value="ENSVURP00010026564.1"/>
    <property type="gene ID" value="ENSVURG00010020330.1"/>
</dbReference>
<evidence type="ECO:0000256" key="2">
    <source>
        <dbReference type="ARBA" id="ARBA00022859"/>
    </source>
</evidence>
<dbReference type="SMART" id="SM00406">
    <property type="entry name" value="IGv"/>
    <property type="match status" value="1"/>
</dbReference>
<accession>A0A4X2LN00</accession>
<keyword evidence="3" id="KW-1064">Adaptive immunity</keyword>
<dbReference type="Proteomes" id="UP000314987">
    <property type="component" value="Unassembled WGS sequence"/>
</dbReference>